<evidence type="ECO:0000256" key="1">
    <source>
        <dbReference type="SAM" id="MobiDB-lite"/>
    </source>
</evidence>
<dbReference type="KEGG" id="mpp:MICPUCDRAFT_65869"/>
<evidence type="ECO:0000313" key="3">
    <source>
        <dbReference type="Proteomes" id="UP000001876"/>
    </source>
</evidence>
<evidence type="ECO:0000313" key="2">
    <source>
        <dbReference type="EMBL" id="EEH52205.1"/>
    </source>
</evidence>
<reference evidence="2 3" key="1">
    <citation type="journal article" date="2009" name="Science">
        <title>Green evolution and dynamic adaptations revealed by genomes of the marine picoeukaryotes Micromonas.</title>
        <authorList>
            <person name="Worden A.Z."/>
            <person name="Lee J.H."/>
            <person name="Mock T."/>
            <person name="Rouze P."/>
            <person name="Simmons M.P."/>
            <person name="Aerts A.L."/>
            <person name="Allen A.E."/>
            <person name="Cuvelier M.L."/>
            <person name="Derelle E."/>
            <person name="Everett M.V."/>
            <person name="Foulon E."/>
            <person name="Grimwood J."/>
            <person name="Gundlach H."/>
            <person name="Henrissat B."/>
            <person name="Napoli C."/>
            <person name="McDonald S.M."/>
            <person name="Parker M.S."/>
            <person name="Rombauts S."/>
            <person name="Salamov A."/>
            <person name="Von Dassow P."/>
            <person name="Badger J.H."/>
            <person name="Coutinho P.M."/>
            <person name="Demir E."/>
            <person name="Dubchak I."/>
            <person name="Gentemann C."/>
            <person name="Eikrem W."/>
            <person name="Gready J.E."/>
            <person name="John U."/>
            <person name="Lanier W."/>
            <person name="Lindquist E.A."/>
            <person name="Lucas S."/>
            <person name="Mayer K.F."/>
            <person name="Moreau H."/>
            <person name="Not F."/>
            <person name="Otillar R."/>
            <person name="Panaud O."/>
            <person name="Pangilinan J."/>
            <person name="Paulsen I."/>
            <person name="Piegu B."/>
            <person name="Poliakov A."/>
            <person name="Robbens S."/>
            <person name="Schmutz J."/>
            <person name="Toulza E."/>
            <person name="Wyss T."/>
            <person name="Zelensky A."/>
            <person name="Zhou K."/>
            <person name="Armbrust E.V."/>
            <person name="Bhattacharya D."/>
            <person name="Goodenough U.W."/>
            <person name="Van de Peer Y."/>
            <person name="Grigoriev I.V."/>
        </authorList>
    </citation>
    <scope>NUCLEOTIDE SEQUENCE [LARGE SCALE GENOMIC DNA]</scope>
    <source>
        <strain evidence="2 3">CCMP1545</strain>
    </source>
</reference>
<gene>
    <name evidence="2" type="ORF">MICPUCDRAFT_65869</name>
</gene>
<organism evidence="3">
    <name type="scientific">Micromonas pusilla (strain CCMP1545)</name>
    <name type="common">Picoplanktonic green alga</name>
    <dbReference type="NCBI Taxonomy" id="564608"/>
    <lineage>
        <taxon>Eukaryota</taxon>
        <taxon>Viridiplantae</taxon>
        <taxon>Chlorophyta</taxon>
        <taxon>Mamiellophyceae</taxon>
        <taxon>Mamiellales</taxon>
        <taxon>Mamiellaceae</taxon>
        <taxon>Micromonas</taxon>
    </lineage>
</organism>
<keyword evidence="3" id="KW-1185">Reference proteome</keyword>
<sequence length="51" mass="5308">MSTSSRSSLVVVVPSLAPLRSRPPLLRPRVSGLGSHHVFPPAGGGLGARHR</sequence>
<accession>C1N734</accession>
<dbReference type="EMBL" id="GG663749">
    <property type="protein sequence ID" value="EEH52205.1"/>
    <property type="molecule type" value="Genomic_DNA"/>
</dbReference>
<feature type="compositionally biased region" description="Gly residues" evidence="1">
    <location>
        <begin position="42"/>
        <end position="51"/>
    </location>
</feature>
<dbReference type="Proteomes" id="UP000001876">
    <property type="component" value="Unassembled WGS sequence"/>
</dbReference>
<name>C1N734_MICPC</name>
<feature type="region of interest" description="Disordered" evidence="1">
    <location>
        <begin position="23"/>
        <end position="51"/>
    </location>
</feature>
<proteinExistence type="predicted"/>
<dbReference type="AlphaFoldDB" id="C1N734"/>
<dbReference type="RefSeq" id="XP_003063832.1">
    <property type="nucleotide sequence ID" value="XM_003063786.1"/>
</dbReference>
<protein>
    <submittedName>
        <fullName evidence="2">Predicted protein</fullName>
    </submittedName>
</protein>
<dbReference type="GeneID" id="9689105"/>